<accession>A5GA41</accession>
<dbReference type="SUPFAM" id="SSF88874">
    <property type="entry name" value="Receptor-binding domain of short tail fibre protein gp12"/>
    <property type="match status" value="1"/>
</dbReference>
<evidence type="ECO:0000313" key="3">
    <source>
        <dbReference type="Proteomes" id="UP000006695"/>
    </source>
</evidence>
<dbReference type="AlphaFoldDB" id="A5GA41"/>
<dbReference type="Proteomes" id="UP000006695">
    <property type="component" value="Chromosome"/>
</dbReference>
<sequence>MCVLHGLLHLGRQRITIQIKRRNKSMSDPYLGEIRMFGGDYAPENWHFCDGTLLPISGYDALYSLIGTAYGGDGINNFALPDLRGRLPIGQGQGTDLTNHPVGEKNGTETVGLTLAQTPAHTHTVNAASGTGTQPSPENGVWASLAAVNQFITPAEVKSPSIIHDMNSAAIGTGYQAGGAAHLNMMPSFPLSFIIALQGEYPTRD</sequence>
<dbReference type="Gene3D" id="3.90.1340.10">
    <property type="entry name" value="Phage tail collar domain"/>
    <property type="match status" value="1"/>
</dbReference>
<name>A5GA41_GEOUR</name>
<dbReference type="InterPro" id="IPR037053">
    <property type="entry name" value="Phage_tail_collar_dom_sf"/>
</dbReference>
<dbReference type="HOGENOM" id="CLU_087872_0_0_7"/>
<evidence type="ECO:0000313" key="2">
    <source>
        <dbReference type="EMBL" id="ABQ25549.1"/>
    </source>
</evidence>
<organism evidence="2 3">
    <name type="scientific">Geotalea uraniireducens (strain Rf4)</name>
    <name type="common">Geobacter uraniireducens</name>
    <dbReference type="NCBI Taxonomy" id="351605"/>
    <lineage>
        <taxon>Bacteria</taxon>
        <taxon>Pseudomonadati</taxon>
        <taxon>Thermodesulfobacteriota</taxon>
        <taxon>Desulfuromonadia</taxon>
        <taxon>Geobacterales</taxon>
        <taxon>Geobacteraceae</taxon>
        <taxon>Geotalea</taxon>
    </lineage>
</organism>
<keyword evidence="3" id="KW-1185">Reference proteome</keyword>
<gene>
    <name evidence="2" type="ordered locus">Gura_1348</name>
</gene>
<feature type="domain" description="Phage tail collar" evidence="1">
    <location>
        <begin position="32"/>
        <end position="88"/>
    </location>
</feature>
<dbReference type="InterPro" id="IPR011083">
    <property type="entry name" value="Phage_tail_collar_dom"/>
</dbReference>
<dbReference type="STRING" id="351605.Gura_1348"/>
<evidence type="ECO:0000259" key="1">
    <source>
        <dbReference type="Pfam" id="PF07484"/>
    </source>
</evidence>
<proteinExistence type="predicted"/>
<reference evidence="2 3" key="1">
    <citation type="submission" date="2007-05" db="EMBL/GenBank/DDBJ databases">
        <title>Complete sequence of Geobacter uraniireducens Rf4.</title>
        <authorList>
            <consortium name="US DOE Joint Genome Institute"/>
            <person name="Copeland A."/>
            <person name="Lucas S."/>
            <person name="Lapidus A."/>
            <person name="Barry K."/>
            <person name="Detter J.C."/>
            <person name="Glavina del Rio T."/>
            <person name="Hammon N."/>
            <person name="Israni S."/>
            <person name="Dalin E."/>
            <person name="Tice H."/>
            <person name="Pitluck S."/>
            <person name="Chertkov O."/>
            <person name="Brettin T."/>
            <person name="Bruce D."/>
            <person name="Han C."/>
            <person name="Schmutz J."/>
            <person name="Larimer F."/>
            <person name="Land M."/>
            <person name="Hauser L."/>
            <person name="Kyrpides N."/>
            <person name="Mikhailova N."/>
            <person name="Shelobolina E."/>
            <person name="Aklujkar M."/>
            <person name="Lovley D."/>
            <person name="Richardson P."/>
        </authorList>
    </citation>
    <scope>NUCLEOTIDE SEQUENCE [LARGE SCALE GENOMIC DNA]</scope>
    <source>
        <strain evidence="2 3">Rf4</strain>
    </source>
</reference>
<protein>
    <submittedName>
        <fullName evidence="2">Phage Tail Collar domain protein</fullName>
    </submittedName>
</protein>
<dbReference type="Pfam" id="PF07484">
    <property type="entry name" value="Collar"/>
    <property type="match status" value="1"/>
</dbReference>
<dbReference type="EMBL" id="CP000698">
    <property type="protein sequence ID" value="ABQ25549.1"/>
    <property type="molecule type" value="Genomic_DNA"/>
</dbReference>
<dbReference type="KEGG" id="gur:Gura_1348"/>